<dbReference type="STRING" id="103827.A0A0N5CZR9"/>
<evidence type="ECO:0000313" key="3">
    <source>
        <dbReference type="Proteomes" id="UP000276776"/>
    </source>
</evidence>
<dbReference type="AlphaFoldDB" id="A0A0N5CZR9"/>
<organism evidence="4">
    <name type="scientific">Thelazia callipaeda</name>
    <name type="common">Oriental eyeworm</name>
    <name type="synonym">Parasitic nematode</name>
    <dbReference type="NCBI Taxonomy" id="103827"/>
    <lineage>
        <taxon>Eukaryota</taxon>
        <taxon>Metazoa</taxon>
        <taxon>Ecdysozoa</taxon>
        <taxon>Nematoda</taxon>
        <taxon>Chromadorea</taxon>
        <taxon>Rhabditida</taxon>
        <taxon>Spirurina</taxon>
        <taxon>Spiruromorpha</taxon>
        <taxon>Thelazioidea</taxon>
        <taxon>Thelaziidae</taxon>
        <taxon>Thelazia</taxon>
    </lineage>
</organism>
<reference evidence="4" key="1">
    <citation type="submission" date="2017-02" db="UniProtKB">
        <authorList>
            <consortium name="WormBaseParasite"/>
        </authorList>
    </citation>
    <scope>IDENTIFICATION</scope>
</reference>
<dbReference type="Proteomes" id="UP000276776">
    <property type="component" value="Unassembled WGS sequence"/>
</dbReference>
<name>A0A0N5CZR9_THECL</name>
<evidence type="ECO:0000313" key="4">
    <source>
        <dbReference type="WBParaSite" id="TCLT_0000600301-mRNA-1"/>
    </source>
</evidence>
<protein>
    <submittedName>
        <fullName evidence="4">Lebercilin domain-containing protein</fullName>
    </submittedName>
</protein>
<gene>
    <name evidence="2" type="ORF">TCLT_LOCUS5992</name>
</gene>
<sequence>MMLYSNGLSNKFFNSANYPEQAKTGSQLRNNVIQEDIDTSVPNGFVNLIDRTECYTETNFKFLLNYLTVYFEISATNDPLPHSSTSHEAYDRRQTLRSIYSKKHSAATPNIKDRSTVKPSFFPSLPLKLLEKRRPLRGTTFLKEFISLLVYNQGRTPEQEKIDDLQEELQGIKRNHAAVMKENVVLKTRLKRLGNEIVRKDRQLQNLLFMQSIVFTRDQEKNVVEMKQKIVVLESLLKEKDNEISKLKADNEEIKLPEYHEKTSTLKSEYNRPKRYLSHITTPSLSKLRSDIRGSPRRQSTMSESYTVKKYKKTIDLLEKENDRIRTKLQIFCNISSASRNGNELATMKRDELIALVIYLKSQLKKKEIRENNRNTRNGQSRKMDLPILNDQRLVSMKNEQEKVTAKLKSKKRINEHLPKHEMTVNQNSANISHTCTKSKNDSEQIKSTTIMKIHSADELNEQNKDEVDMNALSEIIVPSLGKFEANDVIENLKSASNEIDMAVEMEKILDSSSEELENHQFEEAENAKKIEDEEERKIEMRKDRAARIIQRNWKLYLQNMNGTTSEWQVKKSESKDYLIEERSLAEEHITDASGPASSDEKKSGCSNTQECFQEEKAFIELQKPLSQTASIETTELQEEVMSNFLFQTILKTTLAHLKRLELLSDKANYCSWLF</sequence>
<accession>A0A0N5CZR9</accession>
<proteinExistence type="predicted"/>
<dbReference type="EMBL" id="UYYF01004379">
    <property type="protein sequence ID" value="VDN03303.1"/>
    <property type="molecule type" value="Genomic_DNA"/>
</dbReference>
<dbReference type="WBParaSite" id="TCLT_0000600301-mRNA-1">
    <property type="protein sequence ID" value="TCLT_0000600301-mRNA-1"/>
    <property type="gene ID" value="TCLT_0000600301"/>
</dbReference>
<keyword evidence="1" id="KW-0175">Coiled coil</keyword>
<keyword evidence="3" id="KW-1185">Reference proteome</keyword>
<dbReference type="OrthoDB" id="2136082at2759"/>
<feature type="coiled-coil region" evidence="1">
    <location>
        <begin position="223"/>
        <end position="253"/>
    </location>
</feature>
<reference evidence="2 3" key="2">
    <citation type="submission" date="2018-11" db="EMBL/GenBank/DDBJ databases">
        <authorList>
            <consortium name="Pathogen Informatics"/>
        </authorList>
    </citation>
    <scope>NUCLEOTIDE SEQUENCE [LARGE SCALE GENOMIC DNA]</scope>
</reference>
<evidence type="ECO:0000256" key="1">
    <source>
        <dbReference type="SAM" id="Coils"/>
    </source>
</evidence>
<evidence type="ECO:0000313" key="2">
    <source>
        <dbReference type="EMBL" id="VDN03303.1"/>
    </source>
</evidence>